<keyword evidence="2" id="KW-1185">Reference proteome</keyword>
<dbReference type="Proteomes" id="UP000005239">
    <property type="component" value="Unassembled WGS sequence"/>
</dbReference>
<gene>
    <name evidence="1" type="primary">WBGene00272043</name>
</gene>
<organism evidence="1 2">
    <name type="scientific">Pristionchus pacificus</name>
    <name type="common">Parasitic nematode worm</name>
    <dbReference type="NCBI Taxonomy" id="54126"/>
    <lineage>
        <taxon>Eukaryota</taxon>
        <taxon>Metazoa</taxon>
        <taxon>Ecdysozoa</taxon>
        <taxon>Nematoda</taxon>
        <taxon>Chromadorea</taxon>
        <taxon>Rhabditida</taxon>
        <taxon>Rhabditina</taxon>
        <taxon>Diplogasteromorpha</taxon>
        <taxon>Diplogasteroidea</taxon>
        <taxon>Neodiplogasteridae</taxon>
        <taxon>Pristionchus</taxon>
    </lineage>
</organism>
<evidence type="ECO:0000313" key="2">
    <source>
        <dbReference type="Proteomes" id="UP000005239"/>
    </source>
</evidence>
<sequence>MKVRRPLPRKTEANQHRAFEKMINKSKERTKAHLADLREANNKLTEIAKPKKDYNVVGRPSEKPELANLLRDKRAERRATRKHFAEIHERLKASNRRIQQLRQAMAALRAARMNALMAAMPAPAA</sequence>
<dbReference type="EnsemblMetazoa" id="PPA33674.1">
    <property type="protein sequence ID" value="PPA33674.1"/>
    <property type="gene ID" value="WBGene00272043"/>
</dbReference>
<protein>
    <submittedName>
        <fullName evidence="1">Uncharacterized protein</fullName>
    </submittedName>
</protein>
<dbReference type="AlphaFoldDB" id="A0A2A6BM71"/>
<accession>A0A2A6BM71</accession>
<proteinExistence type="predicted"/>
<name>A0A2A6BM71_PRIPA</name>
<reference evidence="1" key="2">
    <citation type="submission" date="2022-06" db="UniProtKB">
        <authorList>
            <consortium name="EnsemblMetazoa"/>
        </authorList>
    </citation>
    <scope>IDENTIFICATION</scope>
    <source>
        <strain evidence="1">PS312</strain>
    </source>
</reference>
<evidence type="ECO:0000313" key="1">
    <source>
        <dbReference type="EnsemblMetazoa" id="PPA33674.1"/>
    </source>
</evidence>
<accession>A0A8R1UJB1</accession>
<reference evidence="2" key="1">
    <citation type="journal article" date="2008" name="Nat. Genet.">
        <title>The Pristionchus pacificus genome provides a unique perspective on nematode lifestyle and parasitism.</title>
        <authorList>
            <person name="Dieterich C."/>
            <person name="Clifton S.W."/>
            <person name="Schuster L.N."/>
            <person name="Chinwalla A."/>
            <person name="Delehaunty K."/>
            <person name="Dinkelacker I."/>
            <person name="Fulton L."/>
            <person name="Fulton R."/>
            <person name="Godfrey J."/>
            <person name="Minx P."/>
            <person name="Mitreva M."/>
            <person name="Roeseler W."/>
            <person name="Tian H."/>
            <person name="Witte H."/>
            <person name="Yang S.P."/>
            <person name="Wilson R.K."/>
            <person name="Sommer R.J."/>
        </authorList>
    </citation>
    <scope>NUCLEOTIDE SEQUENCE [LARGE SCALE GENOMIC DNA]</scope>
    <source>
        <strain evidence="2">PS312</strain>
    </source>
</reference>